<accession>A0A1U9MCX1</accession>
<organism evidence="2 3">
    <name type="scientific">Bartonella apihabitans</name>
    <dbReference type="NCBI Taxonomy" id="2750929"/>
    <lineage>
        <taxon>Bacteria</taxon>
        <taxon>Pseudomonadati</taxon>
        <taxon>Pseudomonadota</taxon>
        <taxon>Alphaproteobacteria</taxon>
        <taxon>Hyphomicrobiales</taxon>
        <taxon>Bartonellaceae</taxon>
        <taxon>Bartonella</taxon>
    </lineage>
</organism>
<dbReference type="InterPro" id="IPR007712">
    <property type="entry name" value="RelE/ParE_toxin"/>
</dbReference>
<proteinExistence type="predicted"/>
<dbReference type="Gene3D" id="3.30.2310.20">
    <property type="entry name" value="RelE-like"/>
    <property type="match status" value="1"/>
</dbReference>
<evidence type="ECO:0000313" key="2">
    <source>
        <dbReference type="EMBL" id="AQT43173.1"/>
    </source>
</evidence>
<dbReference type="RefSeq" id="WP_078039850.1">
    <property type="nucleotide sequence ID" value="NZ_CP015820.1"/>
</dbReference>
<dbReference type="KEGG" id="bapa:BBC0178_017200"/>
<evidence type="ECO:0000256" key="1">
    <source>
        <dbReference type="ARBA" id="ARBA00022649"/>
    </source>
</evidence>
<keyword evidence="1" id="KW-1277">Toxin-antitoxin system</keyword>
<reference evidence="2 3" key="1">
    <citation type="submission" date="2016-11" db="EMBL/GenBank/DDBJ databases">
        <title>Comparative genomics of Bartonella apis.</title>
        <authorList>
            <person name="Engel P."/>
        </authorList>
    </citation>
    <scope>NUCLEOTIDE SEQUENCE [LARGE SCALE GENOMIC DNA]</scope>
    <source>
        <strain evidence="2 3">BBC0178</strain>
    </source>
</reference>
<name>A0A1U9MCX1_9HYPH</name>
<dbReference type="EMBL" id="CP015820">
    <property type="protein sequence ID" value="AQT43173.1"/>
    <property type="molecule type" value="Genomic_DNA"/>
</dbReference>
<sequence length="103" mass="12252">MSGFRLQQAAIFRLDEIYRYTSNKSGAARAEDYLNGLFNCFQVIADGQVMSRPIPAEFSVHGYFYHFKHHYIYWKKLKNNNTGIVTILHERMHQIDRFKDDFI</sequence>
<evidence type="ECO:0000313" key="3">
    <source>
        <dbReference type="Proteomes" id="UP000189660"/>
    </source>
</evidence>
<dbReference type="AlphaFoldDB" id="A0A1U9MCX1"/>
<dbReference type="Proteomes" id="UP000189660">
    <property type="component" value="Chromosome"/>
</dbReference>
<gene>
    <name evidence="2" type="ORF">BBC0178_017200</name>
</gene>
<dbReference type="OrthoDB" id="7173315at2"/>
<protein>
    <submittedName>
        <fullName evidence="2">Plasmid stabilization system protein ParE</fullName>
    </submittedName>
</protein>
<dbReference type="Pfam" id="PF05016">
    <property type="entry name" value="ParE_toxin"/>
    <property type="match status" value="1"/>
</dbReference>
<keyword evidence="3" id="KW-1185">Reference proteome</keyword>
<dbReference type="InterPro" id="IPR035093">
    <property type="entry name" value="RelE/ParE_toxin_dom_sf"/>
</dbReference>